<proteinExistence type="inferred from homology"/>
<feature type="domain" description="CSD" evidence="7">
    <location>
        <begin position="625"/>
        <end position="692"/>
    </location>
</feature>
<keyword evidence="4" id="KW-0694">RNA-binding</keyword>
<evidence type="ECO:0000256" key="5">
    <source>
        <dbReference type="ARBA" id="ARBA00044751"/>
    </source>
</evidence>
<evidence type="ECO:0008006" key="11">
    <source>
        <dbReference type="Google" id="ProtNLM"/>
    </source>
</evidence>
<organism evidence="9 10">
    <name type="scientific">Loxostege sticticalis</name>
    <name type="common">Beet webworm moth</name>
    <dbReference type="NCBI Taxonomy" id="481309"/>
    <lineage>
        <taxon>Eukaryota</taxon>
        <taxon>Metazoa</taxon>
        <taxon>Ecdysozoa</taxon>
        <taxon>Arthropoda</taxon>
        <taxon>Hexapoda</taxon>
        <taxon>Insecta</taxon>
        <taxon>Pterygota</taxon>
        <taxon>Neoptera</taxon>
        <taxon>Endopterygota</taxon>
        <taxon>Lepidoptera</taxon>
        <taxon>Glossata</taxon>
        <taxon>Ditrysia</taxon>
        <taxon>Pyraloidea</taxon>
        <taxon>Crambidae</taxon>
        <taxon>Pyraustinae</taxon>
        <taxon>Loxostege</taxon>
    </lineage>
</organism>
<comment type="subcellular location">
    <subcellularLocation>
        <location evidence="1">Cytoplasm</location>
    </subcellularLocation>
</comment>
<dbReference type="Gene3D" id="2.40.50.140">
    <property type="entry name" value="Nucleic acid-binding proteins"/>
    <property type="match status" value="6"/>
</dbReference>
<protein>
    <recommendedName>
        <fullName evidence="11">Cold shock domain-containing protein E1</fullName>
    </recommendedName>
</protein>
<feature type="domain" description="CSD" evidence="7">
    <location>
        <begin position="778"/>
        <end position="843"/>
    </location>
</feature>
<feature type="domain" description="SUZ-C" evidence="8">
    <location>
        <begin position="864"/>
        <end position="905"/>
    </location>
</feature>
<feature type="domain" description="CSD" evidence="7">
    <location>
        <begin position="107"/>
        <end position="171"/>
    </location>
</feature>
<feature type="region of interest" description="Disordered" evidence="6">
    <location>
        <begin position="86"/>
        <end position="105"/>
    </location>
</feature>
<dbReference type="Pfam" id="PF00313">
    <property type="entry name" value="CSD"/>
    <property type="match status" value="5"/>
</dbReference>
<dbReference type="Proteomes" id="UP001549920">
    <property type="component" value="Unassembled WGS sequence"/>
</dbReference>
<dbReference type="PROSITE" id="PS00352">
    <property type="entry name" value="CSD_1"/>
    <property type="match status" value="2"/>
</dbReference>
<dbReference type="PANTHER" id="PTHR12913:SF1">
    <property type="entry name" value="COLD SHOCK DOMAIN-CONTAINING PROTEIN E1"/>
    <property type="match status" value="1"/>
</dbReference>
<dbReference type="InterPro" id="IPR012340">
    <property type="entry name" value="NA-bd_OB-fold"/>
</dbReference>
<comment type="caution">
    <text evidence="9">The sequence shown here is derived from an EMBL/GenBank/DDBJ whole genome shotgun (WGS) entry which is preliminary data.</text>
</comment>
<dbReference type="InterPro" id="IPR056400">
    <property type="entry name" value="CSDE1"/>
</dbReference>
<comment type="similarity">
    <text evidence="5">Belongs to the UNR family.</text>
</comment>
<evidence type="ECO:0000313" key="9">
    <source>
        <dbReference type="EMBL" id="KAL0902031.1"/>
    </source>
</evidence>
<feature type="domain" description="CSD" evidence="7">
    <location>
        <begin position="260"/>
        <end position="321"/>
    </location>
</feature>
<dbReference type="Pfam" id="PF12901">
    <property type="entry name" value="SUZ-C"/>
    <property type="match status" value="1"/>
</dbReference>
<evidence type="ECO:0000256" key="3">
    <source>
        <dbReference type="ARBA" id="ARBA00022737"/>
    </source>
</evidence>
<keyword evidence="3" id="KW-0677">Repeat</keyword>
<dbReference type="InterPro" id="IPR011129">
    <property type="entry name" value="CSD"/>
</dbReference>
<keyword evidence="10" id="KW-1185">Reference proteome</keyword>
<evidence type="ECO:0000259" key="7">
    <source>
        <dbReference type="PROSITE" id="PS51857"/>
    </source>
</evidence>
<gene>
    <name evidence="9" type="ORF">ABMA27_000001</name>
</gene>
<dbReference type="SMART" id="SM00357">
    <property type="entry name" value="CSP"/>
    <property type="match status" value="5"/>
</dbReference>
<feature type="region of interest" description="Disordered" evidence="6">
    <location>
        <begin position="891"/>
        <end position="913"/>
    </location>
</feature>
<feature type="domain" description="CSD" evidence="7">
    <location>
        <begin position="426"/>
        <end position="494"/>
    </location>
</feature>
<dbReference type="InterPro" id="IPR019844">
    <property type="entry name" value="CSD_CS"/>
</dbReference>
<evidence type="ECO:0000256" key="1">
    <source>
        <dbReference type="ARBA" id="ARBA00004496"/>
    </source>
</evidence>
<feature type="compositionally biased region" description="Low complexity" evidence="6">
    <location>
        <begin position="86"/>
        <end position="100"/>
    </location>
</feature>
<name>A0ABR3ILT3_LOXSC</name>
<dbReference type="InterPro" id="IPR024642">
    <property type="entry name" value="SUZ-C"/>
</dbReference>
<dbReference type="PROSITE" id="PS51938">
    <property type="entry name" value="SUZ_C"/>
    <property type="match status" value="1"/>
</dbReference>
<evidence type="ECO:0000256" key="4">
    <source>
        <dbReference type="ARBA" id="ARBA00022884"/>
    </source>
</evidence>
<dbReference type="InterPro" id="IPR002059">
    <property type="entry name" value="CSP_DNA-bd"/>
</dbReference>
<evidence type="ECO:0000256" key="2">
    <source>
        <dbReference type="ARBA" id="ARBA00022490"/>
    </source>
</evidence>
<dbReference type="SUPFAM" id="SSF50249">
    <property type="entry name" value="Nucleic acid-binding proteins"/>
    <property type="match status" value="5"/>
</dbReference>
<dbReference type="PROSITE" id="PS51857">
    <property type="entry name" value="CSD_2"/>
    <property type="match status" value="5"/>
</dbReference>
<dbReference type="CDD" id="cd04458">
    <property type="entry name" value="CSP_CDS"/>
    <property type="match status" value="3"/>
</dbReference>
<accession>A0ABR3ILT3</accession>
<evidence type="ECO:0000256" key="6">
    <source>
        <dbReference type="SAM" id="MobiDB-lite"/>
    </source>
</evidence>
<dbReference type="EMBL" id="JBEUOH010000001">
    <property type="protein sequence ID" value="KAL0902031.1"/>
    <property type="molecule type" value="Genomic_DNA"/>
</dbReference>
<keyword evidence="2" id="KW-0963">Cytoplasm</keyword>
<reference evidence="9 10" key="1">
    <citation type="submission" date="2024-06" db="EMBL/GenBank/DDBJ databases">
        <title>A chromosome-level genome assembly of beet webworm, Loxostege sticticalis.</title>
        <authorList>
            <person name="Zhang Y."/>
        </authorList>
    </citation>
    <scope>NUCLEOTIDE SEQUENCE [LARGE SCALE GENOMIC DNA]</scope>
    <source>
        <strain evidence="9">AQ026</strain>
        <tissue evidence="9">Whole body</tissue>
    </source>
</reference>
<dbReference type="Pfam" id="PF23456">
    <property type="entry name" value="CSDE1"/>
    <property type="match status" value="3"/>
</dbReference>
<feature type="region of interest" description="Disordered" evidence="6">
    <location>
        <begin position="1"/>
        <end position="21"/>
    </location>
</feature>
<dbReference type="PANTHER" id="PTHR12913">
    <property type="entry name" value="UNR PROTEIN N-RAS UPSTREAM GENE PROTEIN"/>
    <property type="match status" value="1"/>
</dbReference>
<evidence type="ECO:0000313" key="10">
    <source>
        <dbReference type="Proteomes" id="UP001549920"/>
    </source>
</evidence>
<evidence type="ECO:0000259" key="8">
    <source>
        <dbReference type="PROSITE" id="PS51938"/>
    </source>
</evidence>
<sequence>MSSNPQWKMFQPPDSHPSPLQDILDLQHSNMQAKQAYRNGTFSSEYPSSPRDNFSNMNKTGGGNRFPLGNYNLDGCPMGDSVGVYSSSGSTNNSSSQYDSMNHPPIRETGIIEKLLHSYGFIQCCERQARLFFHFSQFSGNIEHLKIGDPVEFEMTYDRRTGKPIASTVTKIAPEVVLSEARVTGTVTTEVKGEGSGDNTGRISYENRGECFFLPYTKDDVEGNVTLRTGDAVSFQIATNQRGTLGACHVRFENPVHPVKYHGVVCSMKENFGFIERADVVKEIFFHYSETKTKEELTLGDDVEFIIQTRNGKEVACNITKLPSGSVVFEDVSPEIMRGQVLKPLERGGLARVPQNDPLPGRIRYRAADHSEVEVPFGDKDQCGEFTLRHGDWVQFQVATDRRDQLKRATNISLLDESFNVSGERREQGVVCSLREGFGFIRCVERDQTMFFHFAEVLRLGHELSVGDEVEFTVDPVSTFSNMSSRQSAIRIKHLPAGSVSFETLVERGARGVLAREPLAGPAASPTHGTQPPEATGLITCQINGAKKTLPFTAKKGDSKALRVGDKVVFDIYQVKRSKELVAQNVCLATNATSSPPAGAGSTAGAVAGAGANSGPAANGAARPLVHGFIAALKDGFGFIETADHTKEVFFHFSNLEGSPEALEPGAEVEYCVGRGGAGGGGGCASAEFVRALPRGSVPLAAPLEPTLHGTVTRTLRALNPDQPHYSGLIQTDGMGSSYEFGIMGLACKREILQVGDPVTFQADAEGRAANIVPVRKKRRATVDAIKGGFGFLSVEGEDSRRLFFHMSEVRGNPAELAPGDTVEFVMLTNPRNGKSSACNVVKVAKASGGAGGGAGAGKGARCERPERLLARLRTASLEEAAGPRVVVLRAPRGPDGGRGFRPRRPLADLLAE</sequence>